<name>A0A672MY91_SINGR</name>
<keyword evidence="3" id="KW-1185">Reference proteome</keyword>
<gene>
    <name evidence="2" type="primary">LOC107567547</name>
</gene>
<sequence length="134" mass="15710">VSKLDLSDWVSNFVIFFSPKITEDVNVAIRKIAVLLQPDKDITENRDHFIIKNVCMFRNYNMDFVVGQEFKEDLGSVDGRNCMTLVTWEGDKLVAIQNGEKANRGWKHWIEDDKLYLELTCEDAVYQQVYKRKD</sequence>
<dbReference type="PRINTS" id="PR00178">
    <property type="entry name" value="FATTYACIDBP"/>
</dbReference>
<evidence type="ECO:0000313" key="2">
    <source>
        <dbReference type="Ensembl" id="ENSSGRP00000043724.1"/>
    </source>
</evidence>
<dbReference type="PANTHER" id="PTHR11955">
    <property type="entry name" value="FATTY ACID BINDING PROTEIN"/>
    <property type="match status" value="1"/>
</dbReference>
<protein>
    <submittedName>
        <fullName evidence="2">Retinol-binding protein 2-like</fullName>
    </submittedName>
</protein>
<dbReference type="AlphaFoldDB" id="A0A672MY91"/>
<dbReference type="InterPro" id="IPR031259">
    <property type="entry name" value="ILBP"/>
</dbReference>
<dbReference type="InterPro" id="IPR012674">
    <property type="entry name" value="Calycin"/>
</dbReference>
<dbReference type="InterPro" id="IPR000463">
    <property type="entry name" value="Fatty_acid-bd"/>
</dbReference>
<accession>A0A672MY91</accession>
<comment type="similarity">
    <text evidence="1">Belongs to the calycin superfamily. Fatty-acid binding protein (FABP) family.</text>
</comment>
<reference evidence="2" key="2">
    <citation type="submission" date="2025-09" db="UniProtKB">
        <authorList>
            <consortium name="Ensembl"/>
        </authorList>
    </citation>
    <scope>IDENTIFICATION</scope>
</reference>
<dbReference type="GO" id="GO:0008289">
    <property type="term" value="F:lipid binding"/>
    <property type="evidence" value="ECO:0007669"/>
    <property type="project" value="InterPro"/>
</dbReference>
<evidence type="ECO:0000313" key="3">
    <source>
        <dbReference type="Proteomes" id="UP000472262"/>
    </source>
</evidence>
<reference evidence="2" key="1">
    <citation type="submission" date="2025-08" db="UniProtKB">
        <authorList>
            <consortium name="Ensembl"/>
        </authorList>
    </citation>
    <scope>IDENTIFICATION</scope>
</reference>
<proteinExistence type="inferred from homology"/>
<organism evidence="2 3">
    <name type="scientific">Sinocyclocheilus grahami</name>
    <name type="common">Dianchi golden-line fish</name>
    <name type="synonym">Barbus grahami</name>
    <dbReference type="NCBI Taxonomy" id="75366"/>
    <lineage>
        <taxon>Eukaryota</taxon>
        <taxon>Metazoa</taxon>
        <taxon>Chordata</taxon>
        <taxon>Craniata</taxon>
        <taxon>Vertebrata</taxon>
        <taxon>Euteleostomi</taxon>
        <taxon>Actinopterygii</taxon>
        <taxon>Neopterygii</taxon>
        <taxon>Teleostei</taxon>
        <taxon>Ostariophysi</taxon>
        <taxon>Cypriniformes</taxon>
        <taxon>Cyprinidae</taxon>
        <taxon>Cyprininae</taxon>
        <taxon>Sinocyclocheilus</taxon>
    </lineage>
</organism>
<dbReference type="Proteomes" id="UP000472262">
    <property type="component" value="Unassembled WGS sequence"/>
</dbReference>
<dbReference type="Ensembl" id="ENSSGRT00000046818.1">
    <property type="protein sequence ID" value="ENSSGRP00000043724.1"/>
    <property type="gene ID" value="ENSSGRG00000023576.1"/>
</dbReference>
<dbReference type="SUPFAM" id="SSF50814">
    <property type="entry name" value="Lipocalins"/>
    <property type="match status" value="1"/>
</dbReference>
<dbReference type="Gene3D" id="2.40.128.20">
    <property type="match status" value="1"/>
</dbReference>
<evidence type="ECO:0000256" key="1">
    <source>
        <dbReference type="ARBA" id="ARBA00008390"/>
    </source>
</evidence>